<dbReference type="GO" id="GO:0005694">
    <property type="term" value="C:chromosome"/>
    <property type="evidence" value="ECO:0007669"/>
    <property type="project" value="TreeGrafter"/>
</dbReference>
<sequence length="904" mass="102176">MEILTSEDITPEVAETILDKIHLSMTKTNPHWQELVMGEEEPWYEGEINSLSRKGLITVLRSSEKELSKDAMIALSKEFKSLGVSFLSSYLKNRAESVEVSDPFVPEQEEGERTQKSSIEIQFSNILKSEPTPSQIKAGNYKKTHVRIQGIDISIENRKGSYRSGVDENGKTWRTQIKFDYGYIKRTQGADGDHVDVFIGPDPDSQIVFVVNQKNKDGSFDEHKVMLGFHDEKSAKQGYLVNYAKGWNGLGSIVSLTIPQFKEWLSTKATKKELKSPKLEFLKSKLGELQNPNEEFSRLYQKANRLRTVLVGGSSLEEKGFHFIQKSGNASELIRKKIVVQGKHGNYVSTRLVRPEGYTENDFRLKQDSAAVVRPKKYSDRPIYKLSPEDKDHGKLIDHIKKTLLSQGLDNRAKEFVDLAYISETRQDILDIASDFVDLRGELKESNLSEDEQDLFKTMLFAVQEPLEKLILILKGKRGRPPAQLGTKAVWKDGITREKTSNGWKPVKKESLEKEESTSKKRPIRLLKPSKESSSSHSGYLPTKLPFNQIRTIEQYTAKKDFDRNQINSLKQKIKDGGFDPGFPIIVDKQEGKWTVVAGHHRYEAVKELIEEGHLSSNFEIPVVTKEFASSNDRLASQLSENQRRSVLPTDEAKAYGKMVEDGWDAKKISEKLGISIGEVNKRLALNNLTPDLFTLVHKKDRSLPLGVAEVIGLFAKDVNDKPNATMQIRAYKWFVENRSKYPGRGPSVVQNYIKELQSGQFDNFDFDSVATDIQREALRTVSMETAATNRKMLEMMMDSLSKTYQRVLGDNVTSLSPQTIKELAASIAVSADKGVGSSSVIGRLNAIIQDLSIIKDSLQLKLKEIEDDSSMPLMFAKSFLLDIEEAIFRAIQVKDDYSIEILK</sequence>
<dbReference type="PANTHER" id="PTHR33375:SF1">
    <property type="entry name" value="CHROMOSOME-PARTITIONING PROTEIN PARB-RELATED"/>
    <property type="match status" value="1"/>
</dbReference>
<feature type="domain" description="ParB-like N-terminal" evidence="2">
    <location>
        <begin position="543"/>
        <end position="643"/>
    </location>
</feature>
<dbReference type="Gene3D" id="3.90.1530.30">
    <property type="match status" value="1"/>
</dbReference>
<evidence type="ECO:0000313" key="3">
    <source>
        <dbReference type="EMBL" id="RHX83253.1"/>
    </source>
</evidence>
<dbReference type="PANTHER" id="PTHR33375">
    <property type="entry name" value="CHROMOSOME-PARTITIONING PROTEIN PARB-RELATED"/>
    <property type="match status" value="1"/>
</dbReference>
<dbReference type="Pfam" id="PF02195">
    <property type="entry name" value="ParB_N"/>
    <property type="match status" value="1"/>
</dbReference>
<dbReference type="InterPro" id="IPR041595">
    <property type="entry name" value="Inorganic_Pase"/>
</dbReference>
<protein>
    <submittedName>
        <fullName evidence="3">Chromosome partitioning protein ParB</fullName>
    </submittedName>
</protein>
<dbReference type="RefSeq" id="WP_118983980.1">
    <property type="nucleotide sequence ID" value="NZ_QHCS01000010.1"/>
</dbReference>
<feature type="region of interest" description="Disordered" evidence="1">
    <location>
        <begin position="501"/>
        <end position="543"/>
    </location>
</feature>
<dbReference type="InterPro" id="IPR003115">
    <property type="entry name" value="ParB_N"/>
</dbReference>
<proteinExistence type="predicted"/>
<organism evidence="3 4">
    <name type="scientific">Leptospira stimsonii</name>
    <dbReference type="NCBI Taxonomy" id="2202203"/>
    <lineage>
        <taxon>Bacteria</taxon>
        <taxon>Pseudomonadati</taxon>
        <taxon>Spirochaetota</taxon>
        <taxon>Spirochaetia</taxon>
        <taxon>Leptospirales</taxon>
        <taxon>Leptospiraceae</taxon>
        <taxon>Leptospira</taxon>
    </lineage>
</organism>
<dbReference type="Pfam" id="PF18823">
    <property type="entry name" value="InPase"/>
    <property type="match status" value="1"/>
</dbReference>
<name>A0A8B3CMF4_9LEPT</name>
<evidence type="ECO:0000256" key="1">
    <source>
        <dbReference type="SAM" id="MobiDB-lite"/>
    </source>
</evidence>
<reference evidence="4" key="1">
    <citation type="submission" date="2018-05" db="EMBL/GenBank/DDBJ databases">
        <title>Leptospira yasudae sp. nov. and Leptospira stimsonii sp. nov., two pathogenic species of the genus Leptospira isolated from environmental sources.</title>
        <authorList>
            <person name="Casanovas-Massana A."/>
            <person name="Hamond C."/>
            <person name="Santos L.A."/>
            <person name="Hacker K.P."/>
            <person name="Balassiano I."/>
            <person name="Medeiros M.A."/>
            <person name="Reis M.G."/>
            <person name="Ko A.I."/>
            <person name="Wunder E.A."/>
        </authorList>
    </citation>
    <scope>NUCLEOTIDE SEQUENCE [LARGE SCALE GENOMIC DNA]</scope>
    <source>
        <strain evidence="4">AMB6-RJ</strain>
    </source>
</reference>
<feature type="compositionally biased region" description="Basic and acidic residues" evidence="1">
    <location>
        <begin position="507"/>
        <end position="519"/>
    </location>
</feature>
<accession>A0A8B3CMF4</accession>
<dbReference type="Gene3D" id="1.10.10.2830">
    <property type="match status" value="1"/>
</dbReference>
<dbReference type="Proteomes" id="UP000266669">
    <property type="component" value="Unassembled WGS sequence"/>
</dbReference>
<gene>
    <name evidence="3" type="ORF">DLM78_22370</name>
</gene>
<dbReference type="EMBL" id="QHCS01000010">
    <property type="protein sequence ID" value="RHX83253.1"/>
    <property type="molecule type" value="Genomic_DNA"/>
</dbReference>
<dbReference type="SUPFAM" id="SSF110849">
    <property type="entry name" value="ParB/Sulfiredoxin"/>
    <property type="match status" value="1"/>
</dbReference>
<dbReference type="InterPro" id="IPR036086">
    <property type="entry name" value="ParB/Sulfiredoxin_sf"/>
</dbReference>
<dbReference type="GO" id="GO:0007059">
    <property type="term" value="P:chromosome segregation"/>
    <property type="evidence" value="ECO:0007669"/>
    <property type="project" value="TreeGrafter"/>
</dbReference>
<dbReference type="SMART" id="SM00470">
    <property type="entry name" value="ParB"/>
    <property type="match status" value="1"/>
</dbReference>
<evidence type="ECO:0000259" key="2">
    <source>
        <dbReference type="SMART" id="SM00470"/>
    </source>
</evidence>
<comment type="caution">
    <text evidence="3">The sequence shown here is derived from an EMBL/GenBank/DDBJ whole genome shotgun (WGS) entry which is preliminary data.</text>
</comment>
<evidence type="ECO:0000313" key="4">
    <source>
        <dbReference type="Proteomes" id="UP000266669"/>
    </source>
</evidence>
<dbReference type="SUPFAM" id="SSF109709">
    <property type="entry name" value="KorB DNA-binding domain-like"/>
    <property type="match status" value="1"/>
</dbReference>
<dbReference type="InterPro" id="IPR050336">
    <property type="entry name" value="Chromosome_partition/occlusion"/>
</dbReference>
<dbReference type="AlphaFoldDB" id="A0A8B3CMF4"/>